<feature type="compositionally biased region" description="Polar residues" evidence="1">
    <location>
        <begin position="178"/>
        <end position="188"/>
    </location>
</feature>
<dbReference type="AlphaFoldDB" id="A0A6C0F6K7"/>
<name>A0A6C0F6K7_9ZZZZ</name>
<dbReference type="PROSITE" id="PS50088">
    <property type="entry name" value="ANK_REPEAT"/>
    <property type="match status" value="1"/>
</dbReference>
<sequence>MSYTKIPKEKQIKQQYDIPRTHPLNKPLQTIAKRFFVKQETPKKGTYSEHEFRGIQEEYDYLTELYEPQVILCRLIAMGFTDTVQEIVEDGFVSSAPLNQLHDLYPKEYVCKFPEEFSLNEEIDVNQSTDAFANSPLVTAVEYRHADIVRELLQKGAKPDLEDDNGDTAQEILDTYKPSEQSVKSEIQSLLDEARHKRASKKKKKKKTKRKYKKRSKKK</sequence>
<reference evidence="2" key="1">
    <citation type="journal article" date="2020" name="Nature">
        <title>Giant virus diversity and host interactions through global metagenomics.</title>
        <authorList>
            <person name="Schulz F."/>
            <person name="Roux S."/>
            <person name="Paez-Espino D."/>
            <person name="Jungbluth S."/>
            <person name="Walsh D.A."/>
            <person name="Denef V.J."/>
            <person name="McMahon K.D."/>
            <person name="Konstantinidis K.T."/>
            <person name="Eloe-Fadrosh E.A."/>
            <person name="Kyrpides N.C."/>
            <person name="Woyke T."/>
        </authorList>
    </citation>
    <scope>NUCLEOTIDE SEQUENCE</scope>
    <source>
        <strain evidence="2">GVMAG-S-ERX555967-130</strain>
    </source>
</reference>
<accession>A0A6C0F6K7</accession>
<dbReference type="InterPro" id="IPR002110">
    <property type="entry name" value="Ankyrin_rpt"/>
</dbReference>
<protein>
    <submittedName>
        <fullName evidence="2">Uncharacterized protein</fullName>
    </submittedName>
</protein>
<dbReference type="EMBL" id="MN738786">
    <property type="protein sequence ID" value="QHT36822.1"/>
    <property type="molecule type" value="Genomic_DNA"/>
</dbReference>
<evidence type="ECO:0000313" key="2">
    <source>
        <dbReference type="EMBL" id="QHT36822.1"/>
    </source>
</evidence>
<evidence type="ECO:0000256" key="1">
    <source>
        <dbReference type="SAM" id="MobiDB-lite"/>
    </source>
</evidence>
<dbReference type="InterPro" id="IPR036770">
    <property type="entry name" value="Ankyrin_rpt-contain_sf"/>
</dbReference>
<dbReference type="PROSITE" id="PS50297">
    <property type="entry name" value="ANK_REP_REGION"/>
    <property type="match status" value="1"/>
</dbReference>
<dbReference type="Pfam" id="PF00023">
    <property type="entry name" value="Ank"/>
    <property type="match status" value="1"/>
</dbReference>
<proteinExistence type="predicted"/>
<feature type="compositionally biased region" description="Basic residues" evidence="1">
    <location>
        <begin position="196"/>
        <end position="219"/>
    </location>
</feature>
<feature type="region of interest" description="Disordered" evidence="1">
    <location>
        <begin position="158"/>
        <end position="219"/>
    </location>
</feature>
<organism evidence="2">
    <name type="scientific">viral metagenome</name>
    <dbReference type="NCBI Taxonomy" id="1070528"/>
    <lineage>
        <taxon>unclassified sequences</taxon>
        <taxon>metagenomes</taxon>
        <taxon>organismal metagenomes</taxon>
    </lineage>
</organism>
<dbReference type="Gene3D" id="1.25.40.20">
    <property type="entry name" value="Ankyrin repeat-containing domain"/>
    <property type="match status" value="1"/>
</dbReference>
<dbReference type="SUPFAM" id="SSF48403">
    <property type="entry name" value="Ankyrin repeat"/>
    <property type="match status" value="1"/>
</dbReference>